<dbReference type="PANTHER" id="PTHR24321:SF8">
    <property type="entry name" value="ESTRADIOL 17-BETA-DEHYDROGENASE 8-RELATED"/>
    <property type="match status" value="1"/>
</dbReference>
<protein>
    <submittedName>
        <fullName evidence="4">Short chain dehydrogenase/ reductase</fullName>
    </submittedName>
</protein>
<dbReference type="PROSITE" id="PS00061">
    <property type="entry name" value="ADH_SHORT"/>
    <property type="match status" value="1"/>
</dbReference>
<accession>A0ABR1F1K9</accession>
<dbReference type="PANTHER" id="PTHR24321">
    <property type="entry name" value="DEHYDROGENASES, SHORT CHAIN"/>
    <property type="match status" value="1"/>
</dbReference>
<proteinExistence type="inferred from homology"/>
<name>A0ABR1F1K9_9ASCO</name>
<keyword evidence="2" id="KW-0521">NADP</keyword>
<evidence type="ECO:0000256" key="3">
    <source>
        <dbReference type="ARBA" id="ARBA00023002"/>
    </source>
</evidence>
<dbReference type="RefSeq" id="XP_064766763.1">
    <property type="nucleotide sequence ID" value="XM_064913187.1"/>
</dbReference>
<organism evidence="4 5">
    <name type="scientific">Myxozyma melibiosi</name>
    <dbReference type="NCBI Taxonomy" id="54550"/>
    <lineage>
        <taxon>Eukaryota</taxon>
        <taxon>Fungi</taxon>
        <taxon>Dikarya</taxon>
        <taxon>Ascomycota</taxon>
        <taxon>Saccharomycotina</taxon>
        <taxon>Lipomycetes</taxon>
        <taxon>Lipomycetales</taxon>
        <taxon>Lipomycetaceae</taxon>
        <taxon>Myxozyma</taxon>
    </lineage>
</organism>
<dbReference type="InterPro" id="IPR002347">
    <property type="entry name" value="SDR_fam"/>
</dbReference>
<evidence type="ECO:0000313" key="5">
    <source>
        <dbReference type="Proteomes" id="UP001498771"/>
    </source>
</evidence>
<evidence type="ECO:0000256" key="2">
    <source>
        <dbReference type="ARBA" id="ARBA00022857"/>
    </source>
</evidence>
<dbReference type="InterPro" id="IPR020904">
    <property type="entry name" value="Sc_DH/Rdtase_CS"/>
</dbReference>
<evidence type="ECO:0000313" key="4">
    <source>
        <dbReference type="EMBL" id="KAK7203730.1"/>
    </source>
</evidence>
<comment type="similarity">
    <text evidence="1">Belongs to the short-chain dehydrogenases/reductases (SDR) family.</text>
</comment>
<dbReference type="SUPFAM" id="SSF51735">
    <property type="entry name" value="NAD(P)-binding Rossmann-fold domains"/>
    <property type="match status" value="1"/>
</dbReference>
<dbReference type="Pfam" id="PF13561">
    <property type="entry name" value="adh_short_C2"/>
    <property type="match status" value="1"/>
</dbReference>
<keyword evidence="5" id="KW-1185">Reference proteome</keyword>
<keyword evidence="3" id="KW-0560">Oxidoreductase</keyword>
<dbReference type="EMBL" id="JBBJBU010000010">
    <property type="protein sequence ID" value="KAK7203730.1"/>
    <property type="molecule type" value="Genomic_DNA"/>
</dbReference>
<dbReference type="CDD" id="cd05233">
    <property type="entry name" value="SDR_c"/>
    <property type="match status" value="1"/>
</dbReference>
<dbReference type="Proteomes" id="UP001498771">
    <property type="component" value="Unassembled WGS sequence"/>
</dbReference>
<dbReference type="InterPro" id="IPR036291">
    <property type="entry name" value="NAD(P)-bd_dom_sf"/>
</dbReference>
<evidence type="ECO:0000256" key="1">
    <source>
        <dbReference type="ARBA" id="ARBA00006484"/>
    </source>
</evidence>
<gene>
    <name evidence="4" type="ORF">BZA70DRAFT_281934</name>
</gene>
<dbReference type="GeneID" id="90038699"/>
<reference evidence="4 5" key="1">
    <citation type="submission" date="2024-03" db="EMBL/GenBank/DDBJ databases">
        <title>Genome-scale model development and genomic sequencing of the oleaginous clade Lipomyces.</title>
        <authorList>
            <consortium name="Lawrence Berkeley National Laboratory"/>
            <person name="Czajka J.J."/>
            <person name="Han Y."/>
            <person name="Kim J."/>
            <person name="Mondo S.J."/>
            <person name="Hofstad B.A."/>
            <person name="Robles A."/>
            <person name="Haridas S."/>
            <person name="Riley R."/>
            <person name="LaButti K."/>
            <person name="Pangilinan J."/>
            <person name="Andreopoulos W."/>
            <person name="Lipzen A."/>
            <person name="Yan J."/>
            <person name="Wang M."/>
            <person name="Ng V."/>
            <person name="Grigoriev I.V."/>
            <person name="Spatafora J.W."/>
            <person name="Magnuson J.K."/>
            <person name="Baker S.E."/>
            <person name="Pomraning K.R."/>
        </authorList>
    </citation>
    <scope>NUCLEOTIDE SEQUENCE [LARGE SCALE GENOMIC DNA]</scope>
    <source>
        <strain evidence="4 5">Phaff 52-87</strain>
    </source>
</reference>
<sequence length="257" mass="26487">MASYAGIKGRVYVVTGAASGIGRATVLKLAQLGAKGVAISDLNEAGLEETKKLAAEYATKIVNTKLDVSKISEIEAWIDASVKEFGQLDGAANVAGLAGGDGNTTVATLDQSVWDRTLGVNLTGLMACMRRELKYLPQPGGAIVNVASTAGLRGLPLSAAYSTSKFGVVGLTQSAAGEFGEKGVRINAVCPGPIDTAIFRDGEKKGLFDANIMSAGTYLKRMGKASEIANVIVFLLSEDSSFVCGSAWAADGGYTAH</sequence>
<dbReference type="Gene3D" id="3.40.50.720">
    <property type="entry name" value="NAD(P)-binding Rossmann-like Domain"/>
    <property type="match status" value="1"/>
</dbReference>
<comment type="caution">
    <text evidence="4">The sequence shown here is derived from an EMBL/GenBank/DDBJ whole genome shotgun (WGS) entry which is preliminary data.</text>
</comment>
<dbReference type="PRINTS" id="PR00080">
    <property type="entry name" value="SDRFAMILY"/>
</dbReference>
<dbReference type="PRINTS" id="PR00081">
    <property type="entry name" value="GDHRDH"/>
</dbReference>